<evidence type="ECO:0000256" key="2">
    <source>
        <dbReference type="ARBA" id="ARBA00010961"/>
    </source>
</evidence>
<dbReference type="EMBL" id="FPJO01000009">
    <property type="protein sequence ID" value="SFX99790.1"/>
    <property type="molecule type" value="Genomic_DNA"/>
</dbReference>
<evidence type="ECO:0000313" key="8">
    <source>
        <dbReference type="Proteomes" id="UP000181909"/>
    </source>
</evidence>
<comment type="similarity">
    <text evidence="2 6">Belongs to the transposase mutator family.</text>
</comment>
<dbReference type="InterPro" id="IPR001207">
    <property type="entry name" value="Transposase_mutator"/>
</dbReference>
<dbReference type="Proteomes" id="UP000181909">
    <property type="component" value="Unassembled WGS sequence"/>
</dbReference>
<dbReference type="AlphaFoldDB" id="A0A1K2BMM2"/>
<evidence type="ECO:0000256" key="5">
    <source>
        <dbReference type="ARBA" id="ARBA00023172"/>
    </source>
</evidence>
<evidence type="ECO:0000256" key="1">
    <source>
        <dbReference type="ARBA" id="ARBA00002190"/>
    </source>
</evidence>
<evidence type="ECO:0000313" key="7">
    <source>
        <dbReference type="EMBL" id="SFX99790.1"/>
    </source>
</evidence>
<keyword evidence="4 6" id="KW-0238">DNA-binding</keyword>
<gene>
    <name evidence="7" type="ORF">SAMN02787144_100939</name>
</gene>
<evidence type="ECO:0000256" key="3">
    <source>
        <dbReference type="ARBA" id="ARBA00022578"/>
    </source>
</evidence>
<dbReference type="GO" id="GO:0004803">
    <property type="term" value="F:transposase activity"/>
    <property type="evidence" value="ECO:0007669"/>
    <property type="project" value="UniProtKB-UniRule"/>
</dbReference>
<keyword evidence="6" id="KW-0814">Transposable element</keyword>
<evidence type="ECO:0000256" key="4">
    <source>
        <dbReference type="ARBA" id="ARBA00023125"/>
    </source>
</evidence>
<dbReference type="Pfam" id="PF00872">
    <property type="entry name" value="Transposase_mut"/>
    <property type="match status" value="1"/>
</dbReference>
<dbReference type="PANTHER" id="PTHR33217">
    <property type="entry name" value="TRANSPOSASE FOR INSERTION SEQUENCE ELEMENT IS1081"/>
    <property type="match status" value="1"/>
</dbReference>
<name>A0A1K2BMM2_STRAR</name>
<keyword evidence="5 6" id="KW-0233">DNA recombination</keyword>
<dbReference type="GO" id="GO:0006313">
    <property type="term" value="P:DNA transposition"/>
    <property type="evidence" value="ECO:0007669"/>
    <property type="project" value="UniProtKB-UniRule"/>
</dbReference>
<dbReference type="GO" id="GO:0003677">
    <property type="term" value="F:DNA binding"/>
    <property type="evidence" value="ECO:0007669"/>
    <property type="project" value="UniProtKB-UniRule"/>
</dbReference>
<comment type="function">
    <text evidence="1 6">Required for the transposition of the insertion element.</text>
</comment>
<protein>
    <recommendedName>
        <fullName evidence="6">Mutator family transposase</fullName>
    </recommendedName>
</protein>
<proteinExistence type="inferred from homology"/>
<organism evidence="7 8">
    <name type="scientific">Streptomyces atratus</name>
    <dbReference type="NCBI Taxonomy" id="1893"/>
    <lineage>
        <taxon>Bacteria</taxon>
        <taxon>Bacillati</taxon>
        <taxon>Actinomycetota</taxon>
        <taxon>Actinomycetes</taxon>
        <taxon>Kitasatosporales</taxon>
        <taxon>Streptomycetaceae</taxon>
        <taxon>Streptomyces</taxon>
    </lineage>
</organism>
<reference evidence="7 8" key="1">
    <citation type="submission" date="2016-11" db="EMBL/GenBank/DDBJ databases">
        <authorList>
            <person name="Jaros S."/>
            <person name="Januszkiewicz K."/>
            <person name="Wedrychowicz H."/>
        </authorList>
    </citation>
    <scope>NUCLEOTIDE SEQUENCE [LARGE SCALE GENOMIC DNA]</scope>
    <source>
        <strain evidence="7 8">OK807</strain>
    </source>
</reference>
<evidence type="ECO:0000256" key="6">
    <source>
        <dbReference type="RuleBase" id="RU365089"/>
    </source>
</evidence>
<sequence>MVAATIRTIFAQPTAEAVRAQVDTVADMLGRQFPKVKPMLLEAKEDLTGFADFPQPHWEKFRSTNPLERINREIKRRTDVVQVFPSPEAVLRLATAVLAEMHDEWIAFPRRYLSEESMATLYATADTEALPGTTEG</sequence>
<keyword evidence="3 6" id="KW-0815">Transposition</keyword>
<accession>A0A1K2BMM2</accession>
<dbReference type="PANTHER" id="PTHR33217:SF7">
    <property type="entry name" value="TRANSPOSASE FOR INSERTION SEQUENCE ELEMENT IS1081"/>
    <property type="match status" value="1"/>
</dbReference>